<dbReference type="OrthoDB" id="7174015at2"/>
<sequence>MLRALPFLGLSLLALPAFSAPIPVFDEPKALLEAIYGQIESYEEAYTNGTFDPEDSFDDVESFSTRLGTLLQEADEKLFAAGSEMGALDFSPFINGQDSGGQTYVIHDPKVKGGRAIGDVDILLSGDPLYTITFQLVDEGAARGWKIDEILLPNGDSEGSWPLSEYLASPLVQ</sequence>
<keyword evidence="1" id="KW-0732">Signal</keyword>
<evidence type="ECO:0008006" key="4">
    <source>
        <dbReference type="Google" id="ProtNLM"/>
    </source>
</evidence>
<dbReference type="STRING" id="46914.JP75_23585"/>
<protein>
    <recommendedName>
        <fullName evidence="4">DUF3828 domain-containing protein</fullName>
    </recommendedName>
</protein>
<evidence type="ECO:0000313" key="2">
    <source>
        <dbReference type="EMBL" id="KFL28985.1"/>
    </source>
</evidence>
<reference evidence="2 3" key="1">
    <citation type="submission" date="2014-08" db="EMBL/GenBank/DDBJ databases">
        <authorList>
            <person name="Hassan Y.I."/>
            <person name="Lepp D."/>
            <person name="Zhou T."/>
        </authorList>
    </citation>
    <scope>NUCLEOTIDE SEQUENCE [LARGE SCALE GENOMIC DNA]</scope>
    <source>
        <strain evidence="2 3">IFO13584</strain>
    </source>
</reference>
<feature type="signal peptide" evidence="1">
    <location>
        <begin position="1"/>
        <end position="19"/>
    </location>
</feature>
<proteinExistence type="predicted"/>
<dbReference type="RefSeq" id="WP_035087227.1">
    <property type="nucleotide sequence ID" value="NZ_JQGC01000033.1"/>
</dbReference>
<accession>A0A087LWI2</accession>
<dbReference type="AlphaFoldDB" id="A0A087LWI2"/>
<feature type="chain" id="PRO_5001825640" description="DUF3828 domain-containing protein" evidence="1">
    <location>
        <begin position="20"/>
        <end position="173"/>
    </location>
</feature>
<dbReference type="Proteomes" id="UP000028981">
    <property type="component" value="Unassembled WGS sequence"/>
</dbReference>
<dbReference type="EMBL" id="JQGC01000033">
    <property type="protein sequence ID" value="KFL28985.1"/>
    <property type="molecule type" value="Genomic_DNA"/>
</dbReference>
<comment type="caution">
    <text evidence="2">The sequence shown here is derived from an EMBL/GenBank/DDBJ whole genome shotgun (WGS) entry which is preliminary data.</text>
</comment>
<evidence type="ECO:0000256" key="1">
    <source>
        <dbReference type="SAM" id="SignalP"/>
    </source>
</evidence>
<organism evidence="2 3">
    <name type="scientific">Devosia riboflavina</name>
    <dbReference type="NCBI Taxonomy" id="46914"/>
    <lineage>
        <taxon>Bacteria</taxon>
        <taxon>Pseudomonadati</taxon>
        <taxon>Pseudomonadota</taxon>
        <taxon>Alphaproteobacteria</taxon>
        <taxon>Hyphomicrobiales</taxon>
        <taxon>Devosiaceae</taxon>
        <taxon>Devosia</taxon>
    </lineage>
</organism>
<name>A0A087LWI2_9HYPH</name>
<keyword evidence="3" id="KW-1185">Reference proteome</keyword>
<evidence type="ECO:0000313" key="3">
    <source>
        <dbReference type="Proteomes" id="UP000028981"/>
    </source>
</evidence>
<gene>
    <name evidence="2" type="ORF">JP75_23585</name>
</gene>